<dbReference type="GO" id="GO:0005840">
    <property type="term" value="C:ribosome"/>
    <property type="evidence" value="ECO:0007669"/>
    <property type="project" value="UniProtKB-KW"/>
</dbReference>
<dbReference type="Pfam" id="PF01632">
    <property type="entry name" value="Ribosomal_L35p"/>
    <property type="match status" value="1"/>
</dbReference>
<dbReference type="GO" id="GO:0006412">
    <property type="term" value="P:translation"/>
    <property type="evidence" value="ECO:0007669"/>
    <property type="project" value="InterPro"/>
</dbReference>
<evidence type="ECO:0000256" key="4">
    <source>
        <dbReference type="RuleBase" id="RU000568"/>
    </source>
</evidence>
<keyword evidence="2 4" id="KW-0689">Ribosomal protein</keyword>
<dbReference type="InterPro" id="IPR037229">
    <property type="entry name" value="Ribosomal_bL35_sf"/>
</dbReference>
<gene>
    <name evidence="5" type="ORF">ZEAMMB73_Zm00001d027271</name>
</gene>
<sequence>MPSTDSCLVRLCVSSLVMASVKRFRVTRKDKIMRRCAGKQHLLAKKNTKRKKRLSKMEMFADLWAKGFSLLGFEAAIVCSLTVLTGGRR</sequence>
<dbReference type="GO" id="GO:1990904">
    <property type="term" value="C:ribonucleoprotein complex"/>
    <property type="evidence" value="ECO:0007669"/>
    <property type="project" value="UniProtKB-KW"/>
</dbReference>
<evidence type="ECO:0000256" key="2">
    <source>
        <dbReference type="ARBA" id="ARBA00022980"/>
    </source>
</evidence>
<organism evidence="5">
    <name type="scientific">Zea mays</name>
    <name type="common">Maize</name>
    <dbReference type="NCBI Taxonomy" id="4577"/>
    <lineage>
        <taxon>Eukaryota</taxon>
        <taxon>Viridiplantae</taxon>
        <taxon>Streptophyta</taxon>
        <taxon>Embryophyta</taxon>
        <taxon>Tracheophyta</taxon>
        <taxon>Spermatophyta</taxon>
        <taxon>Magnoliopsida</taxon>
        <taxon>Liliopsida</taxon>
        <taxon>Poales</taxon>
        <taxon>Poaceae</taxon>
        <taxon>PACMAD clade</taxon>
        <taxon>Panicoideae</taxon>
        <taxon>Andropogonodae</taxon>
        <taxon>Andropogoneae</taxon>
        <taxon>Tripsacinae</taxon>
        <taxon>Zea</taxon>
    </lineage>
</organism>
<dbReference type="PANTHER" id="PTHR33343">
    <property type="entry name" value="54S RIBOSOMAL PROTEIN BL35M"/>
    <property type="match status" value="1"/>
</dbReference>
<keyword evidence="3 4" id="KW-0687">Ribonucleoprotein</keyword>
<dbReference type="PaxDb" id="4577-GRMZM2G052586_P03"/>
<dbReference type="EMBL" id="CM007647">
    <property type="protein sequence ID" value="ONL92518.1"/>
    <property type="molecule type" value="Genomic_DNA"/>
</dbReference>
<accession>A0A1D6JJL4</accession>
<comment type="similarity">
    <text evidence="1 4">Belongs to the bacterial ribosomal protein bL35 family.</text>
</comment>
<dbReference type="PRINTS" id="PR00064">
    <property type="entry name" value="RIBOSOMALL35"/>
</dbReference>
<dbReference type="GO" id="GO:0003735">
    <property type="term" value="F:structural constituent of ribosome"/>
    <property type="evidence" value="ECO:0007669"/>
    <property type="project" value="InterPro"/>
</dbReference>
<dbReference type="InterPro" id="IPR001706">
    <property type="entry name" value="Ribosomal_bL35"/>
</dbReference>
<evidence type="ECO:0000256" key="1">
    <source>
        <dbReference type="ARBA" id="ARBA00006598"/>
    </source>
</evidence>
<protein>
    <recommendedName>
        <fullName evidence="4">50S ribosomal protein L35</fullName>
    </recommendedName>
</protein>
<evidence type="ECO:0000256" key="3">
    <source>
        <dbReference type="ARBA" id="ARBA00023274"/>
    </source>
</evidence>
<evidence type="ECO:0000313" key="5">
    <source>
        <dbReference type="EMBL" id="ONL92518.1"/>
    </source>
</evidence>
<dbReference type="Gene3D" id="4.10.410.60">
    <property type="match status" value="1"/>
</dbReference>
<dbReference type="PANTHER" id="PTHR33343:SF1">
    <property type="entry name" value="LARGE RIBOSOMAL SUBUNIT PROTEIN BL35M"/>
    <property type="match status" value="1"/>
</dbReference>
<reference evidence="5" key="1">
    <citation type="submission" date="2015-12" db="EMBL/GenBank/DDBJ databases">
        <title>Update maize B73 reference genome by single molecule sequencing technologies.</title>
        <authorList>
            <consortium name="Maize Genome Sequencing Project"/>
            <person name="Ware D."/>
        </authorList>
    </citation>
    <scope>NUCLEOTIDE SEQUENCE [LARGE SCALE GENOMIC DNA]</scope>
    <source>
        <tissue evidence="5">Seedling</tissue>
    </source>
</reference>
<dbReference type="AlphaFoldDB" id="A0A1D6JJL4"/>
<dbReference type="InterPro" id="IPR021137">
    <property type="entry name" value="Ribosomal_bL35-like"/>
</dbReference>
<name>A0A1D6JJL4_MAIZE</name>
<dbReference type="SUPFAM" id="SSF143034">
    <property type="entry name" value="L35p-like"/>
    <property type="match status" value="1"/>
</dbReference>
<proteinExistence type="inferred from homology"/>